<dbReference type="OrthoDB" id="2452727at2"/>
<accession>A0A495ABH1</accession>
<evidence type="ECO:0000313" key="2">
    <source>
        <dbReference type="Proteomes" id="UP000269301"/>
    </source>
</evidence>
<organism evidence="1 2">
    <name type="scientific">Oceanobacillus halophilus</name>
    <dbReference type="NCBI Taxonomy" id="930130"/>
    <lineage>
        <taxon>Bacteria</taxon>
        <taxon>Bacillati</taxon>
        <taxon>Bacillota</taxon>
        <taxon>Bacilli</taxon>
        <taxon>Bacillales</taxon>
        <taxon>Bacillaceae</taxon>
        <taxon>Oceanobacillus</taxon>
    </lineage>
</organism>
<protein>
    <recommendedName>
        <fullName evidence="3">Spore coat protein</fullName>
    </recommendedName>
</protein>
<keyword evidence="2" id="KW-1185">Reference proteome</keyword>
<reference evidence="1 2" key="1">
    <citation type="journal article" date="2016" name="Int. J. Syst. Evol. Microbiol.">
        <title>Oceanobacillus halophilus sp. nov., a novel moderately halophilic bacterium from a hypersaline lake.</title>
        <authorList>
            <person name="Amoozegar M.A."/>
            <person name="Bagheri M."/>
            <person name="Makhdoumi A."/>
            <person name="Nikou M.M."/>
            <person name="Fazeli S.A.S."/>
            <person name="Schumann P."/>
            <person name="Sproer C."/>
            <person name="Sanchez-Porro C."/>
            <person name="Ventosa A."/>
        </authorList>
    </citation>
    <scope>NUCLEOTIDE SEQUENCE [LARGE SCALE GENOMIC DNA]</scope>
    <source>
        <strain evidence="1 2">DSM 23996</strain>
    </source>
</reference>
<name>A0A495ABH1_9BACI</name>
<sequence length="144" mass="16539">MEKTKTFKALKGKVVQINRGGSESKIGKLIAVKDDYVALLTKDDGVIYYQTKHIKSVTENVKHHYDLEVKELNKKDHLPDDFIKLLISCKYDWLQINRGGKEKVDGIVNEVKDHVLTIVDNKEVIRVFIDKIKNVSIGEKPKKH</sequence>
<dbReference type="EMBL" id="RBZP01000001">
    <property type="protein sequence ID" value="RKQ37252.1"/>
    <property type="molecule type" value="Genomic_DNA"/>
</dbReference>
<proteinExistence type="predicted"/>
<comment type="caution">
    <text evidence="1">The sequence shown here is derived from an EMBL/GenBank/DDBJ whole genome shotgun (WGS) entry which is preliminary data.</text>
</comment>
<dbReference type="AlphaFoldDB" id="A0A495ABH1"/>
<dbReference type="Proteomes" id="UP000269301">
    <property type="component" value="Unassembled WGS sequence"/>
</dbReference>
<evidence type="ECO:0000313" key="1">
    <source>
        <dbReference type="EMBL" id="RKQ37252.1"/>
    </source>
</evidence>
<evidence type="ECO:0008006" key="3">
    <source>
        <dbReference type="Google" id="ProtNLM"/>
    </source>
</evidence>
<dbReference type="RefSeq" id="WP_121202334.1">
    <property type="nucleotide sequence ID" value="NZ_RBZP01000001.1"/>
</dbReference>
<gene>
    <name evidence="1" type="ORF">D8M06_00105</name>
</gene>